<name>A0A081N006_9GAMM</name>
<dbReference type="Pfam" id="PF05036">
    <property type="entry name" value="SPOR"/>
    <property type="match status" value="1"/>
</dbReference>
<sequence length="574" mass="66327">MSVRELFMDKPLRLGVIAALATLTAVSAEALLLPPKPLALSSTWDCRSGPDSDWLCRSSQTDEYEKPLETAAYSAPERNNEYPDYNPQKRTRPVEAEPEPYFRQEEAPQPSRQPDNYSDPYRQAAPQQQTQQRVTQLLSAEHGSFVIQWLATHTEEPLRDLQRRFPVLQQATIVRYQRKNKDWFVLLDGPFLDRQSAMTALSSPPRLLMTDKLYPWTRSLASIQKLNLIMPGELREPGDPSQPANSQRYAYDPPIRPDSNRLFASIAPAYPQVQPQEPYRDYNTDPYQVAEPQIRSSYQSDPYAEEPDLNYQEPRQRYAQITPEVDRSGARKHYQQDGYSAYSAQEEVSEYRRSRETREYRKSAKRSILEASRNSYAIQWLAGPRRDTLERVRRRYKELSDAQIIHYRKGRRDWFLLVGPPHSSKSKANRALSTPELARASTRLYPRVRSVNELQNLVTGKPKQARQVRSEVVAKPQGTIISGPGKSYTIQWFAANKPEAIEKMKKRFPELKSAVTARYRKNQKDWYVLLQGQFTNSKEALAVIKSPQLKDAARVLHPWTRSVKSLKKLQAWES</sequence>
<dbReference type="GO" id="GO:0042834">
    <property type="term" value="F:peptidoglycan binding"/>
    <property type="evidence" value="ECO:0007669"/>
    <property type="project" value="InterPro"/>
</dbReference>
<keyword evidence="4" id="KW-1185">Reference proteome</keyword>
<proteinExistence type="predicted"/>
<evidence type="ECO:0000259" key="2">
    <source>
        <dbReference type="Pfam" id="PF05036"/>
    </source>
</evidence>
<dbReference type="RefSeq" id="WP_034843110.1">
    <property type="nucleotide sequence ID" value="NZ_JOKH01000012.1"/>
</dbReference>
<dbReference type="EMBL" id="JOKH01000012">
    <property type="protein sequence ID" value="KEQ11779.1"/>
    <property type="molecule type" value="Genomic_DNA"/>
</dbReference>
<dbReference type="InterPro" id="IPR036680">
    <property type="entry name" value="SPOR-like_sf"/>
</dbReference>
<protein>
    <recommendedName>
        <fullName evidence="2">SPOR domain-containing protein</fullName>
    </recommendedName>
</protein>
<reference evidence="3 4" key="1">
    <citation type="submission" date="2014-06" db="EMBL/GenBank/DDBJ databases">
        <title>Whole Genome Sequences of Three Symbiotic Endozoicomonas Bacteria.</title>
        <authorList>
            <person name="Neave M.J."/>
            <person name="Apprill A."/>
            <person name="Voolstra C.R."/>
        </authorList>
    </citation>
    <scope>NUCLEOTIDE SEQUENCE [LARGE SCALE GENOMIC DNA]</scope>
    <source>
        <strain evidence="3 4">DSM 25634</strain>
    </source>
</reference>
<dbReference type="InterPro" id="IPR007730">
    <property type="entry name" value="SPOR-like_dom"/>
</dbReference>
<organism evidence="3 4">
    <name type="scientific">Endozoicomonas numazuensis</name>
    <dbReference type="NCBI Taxonomy" id="1137799"/>
    <lineage>
        <taxon>Bacteria</taxon>
        <taxon>Pseudomonadati</taxon>
        <taxon>Pseudomonadota</taxon>
        <taxon>Gammaproteobacteria</taxon>
        <taxon>Oceanospirillales</taxon>
        <taxon>Endozoicomonadaceae</taxon>
        <taxon>Endozoicomonas</taxon>
    </lineage>
</organism>
<accession>A0A081N006</accession>
<feature type="region of interest" description="Disordered" evidence="1">
    <location>
        <begin position="232"/>
        <end position="255"/>
    </location>
</feature>
<gene>
    <name evidence="3" type="ORF">GZ78_28425</name>
</gene>
<dbReference type="AlphaFoldDB" id="A0A081N006"/>
<comment type="caution">
    <text evidence="3">The sequence shown here is derived from an EMBL/GenBank/DDBJ whole genome shotgun (WGS) entry which is preliminary data.</text>
</comment>
<evidence type="ECO:0000256" key="1">
    <source>
        <dbReference type="SAM" id="MobiDB-lite"/>
    </source>
</evidence>
<feature type="compositionally biased region" description="Basic and acidic residues" evidence="1">
    <location>
        <begin position="92"/>
        <end position="106"/>
    </location>
</feature>
<feature type="region of interest" description="Disordered" evidence="1">
    <location>
        <begin position="71"/>
        <end position="135"/>
    </location>
</feature>
<dbReference type="Gene3D" id="3.30.70.1070">
    <property type="entry name" value="Sporulation related repeat"/>
    <property type="match status" value="3"/>
</dbReference>
<dbReference type="Proteomes" id="UP000028073">
    <property type="component" value="Unassembled WGS sequence"/>
</dbReference>
<evidence type="ECO:0000313" key="4">
    <source>
        <dbReference type="Proteomes" id="UP000028073"/>
    </source>
</evidence>
<evidence type="ECO:0000313" key="3">
    <source>
        <dbReference type="EMBL" id="KEQ11779.1"/>
    </source>
</evidence>
<feature type="domain" description="SPOR" evidence="2">
    <location>
        <begin position="485"/>
        <end position="550"/>
    </location>
</feature>
<dbReference type="STRING" id="1137799.GZ78_28425"/>
<feature type="compositionally biased region" description="Low complexity" evidence="1">
    <location>
        <begin position="122"/>
        <end position="135"/>
    </location>
</feature>